<dbReference type="InParanoid" id="E0VL53"/>
<dbReference type="InterPro" id="IPR001206">
    <property type="entry name" value="Diacylglycerol_kinase_cat_dom"/>
</dbReference>
<dbReference type="Pfam" id="PF00781">
    <property type="entry name" value="DAGK_cat"/>
    <property type="match status" value="1"/>
</dbReference>
<evidence type="ECO:0000256" key="7">
    <source>
        <dbReference type="ARBA" id="ARBA00044037"/>
    </source>
</evidence>
<dbReference type="GO" id="GO:0046512">
    <property type="term" value="P:sphingosine biosynthetic process"/>
    <property type="evidence" value="ECO:0007669"/>
    <property type="project" value="TreeGrafter"/>
</dbReference>
<organism>
    <name type="scientific">Pediculus humanus subsp. corporis</name>
    <name type="common">Body louse</name>
    <dbReference type="NCBI Taxonomy" id="121224"/>
    <lineage>
        <taxon>Eukaryota</taxon>
        <taxon>Metazoa</taxon>
        <taxon>Ecdysozoa</taxon>
        <taxon>Arthropoda</taxon>
        <taxon>Hexapoda</taxon>
        <taxon>Insecta</taxon>
        <taxon>Pterygota</taxon>
        <taxon>Neoptera</taxon>
        <taxon>Paraneoptera</taxon>
        <taxon>Psocodea</taxon>
        <taxon>Troctomorpha</taxon>
        <taxon>Phthiraptera</taxon>
        <taxon>Anoplura</taxon>
        <taxon>Pediculidae</taxon>
        <taxon>Pediculus</taxon>
    </lineage>
</organism>
<dbReference type="InterPro" id="IPR017438">
    <property type="entry name" value="ATP-NAD_kinase_N"/>
</dbReference>
<dbReference type="InterPro" id="IPR016064">
    <property type="entry name" value="NAD/diacylglycerol_kinase_sf"/>
</dbReference>
<dbReference type="InterPro" id="IPR050187">
    <property type="entry name" value="Lipid_Phosphate_FormReg"/>
</dbReference>
<dbReference type="EMBL" id="AAZO01003269">
    <property type="status" value="NOT_ANNOTATED_CDS"/>
    <property type="molecule type" value="Genomic_DNA"/>
</dbReference>
<keyword evidence="4 9" id="KW-0418">Kinase</keyword>
<dbReference type="FunCoup" id="E0VL53">
    <property type="interactions" value="773"/>
</dbReference>
<dbReference type="GO" id="GO:0005524">
    <property type="term" value="F:ATP binding"/>
    <property type="evidence" value="ECO:0007669"/>
    <property type="project" value="UniProtKB-KW"/>
</dbReference>
<evidence type="ECO:0000313" key="9">
    <source>
        <dbReference type="EMBL" id="EEB14109.1"/>
    </source>
</evidence>
<dbReference type="GO" id="GO:0012505">
    <property type="term" value="C:endomembrane system"/>
    <property type="evidence" value="ECO:0007669"/>
    <property type="project" value="UniProtKB-SubCell"/>
</dbReference>
<dbReference type="STRING" id="121224.E0VL53"/>
<evidence type="ECO:0000256" key="6">
    <source>
        <dbReference type="ARBA" id="ARBA00023136"/>
    </source>
</evidence>
<dbReference type="Gene3D" id="2.60.200.40">
    <property type="match status" value="1"/>
</dbReference>
<reference evidence="9" key="1">
    <citation type="submission" date="2007-04" db="EMBL/GenBank/DDBJ databases">
        <title>Annotation of Pediculus humanus corporis strain USDA.</title>
        <authorList>
            <person name="Kirkness E."/>
            <person name="Hannick L."/>
            <person name="Hass B."/>
            <person name="Bruggner R."/>
            <person name="Lawson D."/>
            <person name="Bidwell S."/>
            <person name="Joardar V."/>
            <person name="Caler E."/>
            <person name="Walenz B."/>
            <person name="Inman J."/>
            <person name="Schobel S."/>
            <person name="Galinsky K."/>
            <person name="Amedeo P."/>
            <person name="Strausberg R."/>
        </authorList>
    </citation>
    <scope>NUCLEOTIDE SEQUENCE</scope>
    <source>
        <strain evidence="9">USDA</strain>
    </source>
</reference>
<evidence type="ECO:0000256" key="5">
    <source>
        <dbReference type="ARBA" id="ARBA00022840"/>
    </source>
</evidence>
<evidence type="ECO:0000256" key="2">
    <source>
        <dbReference type="ARBA" id="ARBA00022679"/>
    </source>
</evidence>
<dbReference type="OMA" id="YEQNCEL"/>
<keyword evidence="2 9" id="KW-0808">Transferase</keyword>
<dbReference type="Gene3D" id="3.40.50.10330">
    <property type="entry name" value="Probable inorganic polyphosphate/atp-NAD kinase, domain 1"/>
    <property type="match status" value="1"/>
</dbReference>
<sequence length="624" mass="69752">MDGSGVGSDTLLEETFYIFSKKNTVYKVKLTEKGLSLVKENNGQTKTETIRIDDIVGAHCMRSKAKVQGGPCVCGPNSKKKDLKMVEDYGCEYDQRDVSAYLYVYAYILKKSKVTSGERREKMTITLRFRSFDKSQENMREAQRWRTAIKYLIKKKPIPDFVIYQGDQEIIASPTISFDESQKLLILLNPKSGPGKAKEMFHTKIAPVLTEAEIPYDLIITKHSNYARDFVRLKDIYQWSGIVAVGGDGILFEIMNGIFERPDWEKVFSQVKLGVIPCGSGNGLAKAIAHSLSEPYNKNPCLTSALNVTSGNVVDMDIVRVETKNDIMYSFLSIGWGLLADIDIESEKLRAIGSQRFSIWSVAKLIGLRTYRGKIMFSRIDGLKKVTKDGNHLNGLYNNCSNEKYDDIKSMRMSQSLNDVFSNVSEDNINLETSDNKGSKSPCSLHKSDSFYSIHSRYSTYFSVAGSSYLSTDEQTEDSIEPRKPGNSVRMYGPASRLPSLTQPVPKNWDTVEGEFVMVQASYQTHIGSDCFIVPNAKLSDGIIWLMFVKKGASRSQMLQILLGLSSGDHVASPQLEIIPVKAFRLEPDLTDGNSGHITVDGECVDYGPIQAEIFPKMASIMSR</sequence>
<dbReference type="EC" id="2.7.1.91" evidence="7"/>
<proteinExistence type="predicted"/>
<evidence type="ECO:0000256" key="3">
    <source>
        <dbReference type="ARBA" id="ARBA00022741"/>
    </source>
</evidence>
<dbReference type="OrthoDB" id="3853857at2759"/>
<dbReference type="GO" id="GO:0005737">
    <property type="term" value="C:cytoplasm"/>
    <property type="evidence" value="ECO:0007669"/>
    <property type="project" value="TreeGrafter"/>
</dbReference>
<keyword evidence="6" id="KW-0472">Membrane</keyword>
<dbReference type="eggNOG" id="KOG1116">
    <property type="taxonomic scope" value="Eukaryota"/>
</dbReference>
<dbReference type="PANTHER" id="PTHR12358">
    <property type="entry name" value="SPHINGOSINE KINASE"/>
    <property type="match status" value="1"/>
</dbReference>
<evidence type="ECO:0000313" key="10">
    <source>
        <dbReference type="EnsemblMetazoa" id="PHUM281370-PA"/>
    </source>
</evidence>
<keyword evidence="5" id="KW-0067">ATP-binding</keyword>
<dbReference type="KEGG" id="phu:Phum_PHUM281370"/>
<keyword evidence="11" id="KW-1185">Reference proteome</keyword>
<dbReference type="VEuPathDB" id="VectorBase:PHUM281370"/>
<dbReference type="FunFam" id="3.40.50.10330:FF:000005">
    <property type="entry name" value="Sphingosine kinase 2"/>
    <property type="match status" value="1"/>
</dbReference>
<dbReference type="PROSITE" id="PS50146">
    <property type="entry name" value="DAGK"/>
    <property type="match status" value="1"/>
</dbReference>
<dbReference type="Pfam" id="PF19279">
    <property type="entry name" value="YegS_C"/>
    <property type="match status" value="1"/>
</dbReference>
<comment type="subcellular location">
    <subcellularLocation>
        <location evidence="1">Endomembrane system</location>
    </subcellularLocation>
</comment>
<keyword evidence="3" id="KW-0547">Nucleotide-binding</keyword>
<dbReference type="GeneID" id="8229469"/>
<evidence type="ECO:0000313" key="11">
    <source>
        <dbReference type="Proteomes" id="UP000009046"/>
    </source>
</evidence>
<name>E0VL53_PEDHC</name>
<dbReference type="SMART" id="SM00046">
    <property type="entry name" value="DAGKc"/>
    <property type="match status" value="1"/>
</dbReference>
<dbReference type="GO" id="GO:0008481">
    <property type="term" value="F:sphingosine kinase activity"/>
    <property type="evidence" value="ECO:0007669"/>
    <property type="project" value="UniProtKB-EC"/>
</dbReference>
<evidence type="ECO:0000256" key="4">
    <source>
        <dbReference type="ARBA" id="ARBA00022777"/>
    </source>
</evidence>
<dbReference type="PANTHER" id="PTHR12358:SF112">
    <property type="entry name" value="LD11247P-RELATED"/>
    <property type="match status" value="1"/>
</dbReference>
<evidence type="ECO:0000259" key="8">
    <source>
        <dbReference type="PROSITE" id="PS50146"/>
    </source>
</evidence>
<dbReference type="SUPFAM" id="SSF111331">
    <property type="entry name" value="NAD kinase/diacylglycerol kinase-like"/>
    <property type="match status" value="1"/>
</dbReference>
<dbReference type="CTD" id="8229469"/>
<dbReference type="GO" id="GO:0042981">
    <property type="term" value="P:regulation of apoptotic process"/>
    <property type="evidence" value="ECO:0007669"/>
    <property type="project" value="UniProtKB-ARBA"/>
</dbReference>
<reference evidence="10" key="3">
    <citation type="submission" date="2020-05" db="UniProtKB">
        <authorList>
            <consortium name="EnsemblMetazoa"/>
        </authorList>
    </citation>
    <scope>IDENTIFICATION</scope>
    <source>
        <strain evidence="10">USDA</strain>
    </source>
</reference>
<gene>
    <name evidence="10" type="primary">8229469</name>
    <name evidence="9" type="ORF">Phum_PHUM281370</name>
</gene>
<dbReference type="GO" id="GO:0016020">
    <property type="term" value="C:membrane"/>
    <property type="evidence" value="ECO:0007669"/>
    <property type="project" value="TreeGrafter"/>
</dbReference>
<dbReference type="Proteomes" id="UP000009046">
    <property type="component" value="Unassembled WGS sequence"/>
</dbReference>
<evidence type="ECO:0000256" key="1">
    <source>
        <dbReference type="ARBA" id="ARBA00004308"/>
    </source>
</evidence>
<dbReference type="EnsemblMetazoa" id="PHUM281370-RA">
    <property type="protein sequence ID" value="PHUM281370-PA"/>
    <property type="gene ID" value="PHUM281370"/>
</dbReference>
<dbReference type="EMBL" id="DS235269">
    <property type="protein sequence ID" value="EEB14109.1"/>
    <property type="molecule type" value="Genomic_DNA"/>
</dbReference>
<dbReference type="RefSeq" id="XP_002426847.1">
    <property type="nucleotide sequence ID" value="XM_002426802.1"/>
</dbReference>
<reference evidence="9" key="2">
    <citation type="submission" date="2007-04" db="EMBL/GenBank/DDBJ databases">
        <title>The genome of the human body louse.</title>
        <authorList>
            <consortium name="The Human Body Louse Genome Consortium"/>
            <person name="Kirkness E."/>
            <person name="Walenz B."/>
            <person name="Hass B."/>
            <person name="Bruggner R."/>
            <person name="Strausberg R."/>
        </authorList>
    </citation>
    <scope>NUCLEOTIDE SEQUENCE</scope>
    <source>
        <strain evidence="9">USDA</strain>
    </source>
</reference>
<dbReference type="AlphaFoldDB" id="E0VL53"/>
<feature type="domain" description="DAGKc" evidence="8">
    <location>
        <begin position="179"/>
        <end position="325"/>
    </location>
</feature>
<dbReference type="InterPro" id="IPR045540">
    <property type="entry name" value="YegS/DAGK_C"/>
</dbReference>
<accession>E0VL53</accession>
<dbReference type="HOGENOM" id="CLU_013399_1_1_1"/>
<protein>
    <recommendedName>
        <fullName evidence="7">sphingosine kinase</fullName>
        <ecNumber evidence="7">2.7.1.91</ecNumber>
    </recommendedName>
</protein>